<proteinExistence type="predicted"/>
<organism evidence="1 2">
    <name type="scientific">Pantoea brenneri</name>
    <dbReference type="NCBI Taxonomy" id="472694"/>
    <lineage>
        <taxon>Bacteria</taxon>
        <taxon>Pseudomonadati</taxon>
        <taxon>Pseudomonadota</taxon>
        <taxon>Gammaproteobacteria</taxon>
        <taxon>Enterobacterales</taxon>
        <taxon>Erwiniaceae</taxon>
        <taxon>Pantoea</taxon>
    </lineage>
</organism>
<gene>
    <name evidence="1" type="ORF">PANT111_90008</name>
</gene>
<dbReference type="AlphaFoldDB" id="A0AAX3JCR4"/>
<accession>A0AAX3JCR4</accession>
<reference evidence="1 2" key="1">
    <citation type="submission" date="2019-10" db="EMBL/GenBank/DDBJ databases">
        <authorList>
            <person name="Karimi E."/>
        </authorList>
    </citation>
    <scope>NUCLEOTIDE SEQUENCE [LARGE SCALE GENOMIC DNA]</scope>
    <source>
        <strain evidence="1">Pantoea sp. 111</strain>
    </source>
</reference>
<dbReference type="EMBL" id="CABWMH010000056">
    <property type="protein sequence ID" value="VXC64303.1"/>
    <property type="molecule type" value="Genomic_DNA"/>
</dbReference>
<evidence type="ECO:0000313" key="2">
    <source>
        <dbReference type="Proteomes" id="UP000433737"/>
    </source>
</evidence>
<evidence type="ECO:0000313" key="1">
    <source>
        <dbReference type="EMBL" id="VXC64303.1"/>
    </source>
</evidence>
<comment type="caution">
    <text evidence="1">The sequence shown here is derived from an EMBL/GenBank/DDBJ whole genome shotgun (WGS) entry which is preliminary data.</text>
</comment>
<dbReference type="Proteomes" id="UP000433737">
    <property type="component" value="Unassembled WGS sequence"/>
</dbReference>
<protein>
    <recommendedName>
        <fullName evidence="3">Transposase</fullName>
    </recommendedName>
</protein>
<evidence type="ECO:0008006" key="3">
    <source>
        <dbReference type="Google" id="ProtNLM"/>
    </source>
</evidence>
<name>A0AAX3JCR4_9GAMM</name>
<sequence>MGDLRLVTYSGGCPIKIPSRSDPLQICELVRLDQSYRSILLFIRTVLIRGGFESCHATTKLKMHLSMP</sequence>